<feature type="domain" description="Transcobalamin-like C-terminal" evidence="2">
    <location>
        <begin position="217"/>
        <end position="294"/>
    </location>
</feature>
<gene>
    <name evidence="3" type="ORF">SAMN05216378_5148</name>
</gene>
<evidence type="ECO:0000313" key="4">
    <source>
        <dbReference type="Proteomes" id="UP000198855"/>
    </source>
</evidence>
<evidence type="ECO:0000256" key="1">
    <source>
        <dbReference type="SAM" id="MobiDB-lite"/>
    </source>
</evidence>
<feature type="compositionally biased region" description="Basic and acidic residues" evidence="1">
    <location>
        <begin position="97"/>
        <end position="106"/>
    </location>
</feature>
<dbReference type="STRING" id="1045775.SAMN05216378_5148"/>
<dbReference type="InterPro" id="IPR027954">
    <property type="entry name" value="Transcobalamin-like_C"/>
</dbReference>
<evidence type="ECO:0000259" key="2">
    <source>
        <dbReference type="Pfam" id="PF14478"/>
    </source>
</evidence>
<dbReference type="Gene3D" id="2.170.130.30">
    <property type="match status" value="1"/>
</dbReference>
<keyword evidence="4" id="KW-1185">Reference proteome</keyword>
<reference evidence="4" key="1">
    <citation type="submission" date="2016-10" db="EMBL/GenBank/DDBJ databases">
        <authorList>
            <person name="Varghese N."/>
            <person name="Submissions S."/>
        </authorList>
    </citation>
    <scope>NUCLEOTIDE SEQUENCE [LARGE SCALE GENOMIC DNA]</scope>
    <source>
        <strain evidence="4">CGMCC 1.10784</strain>
    </source>
</reference>
<protein>
    <recommendedName>
        <fullName evidence="2">Transcobalamin-like C-terminal domain-containing protein</fullName>
    </recommendedName>
</protein>
<dbReference type="AlphaFoldDB" id="A0A1I2FZ86"/>
<evidence type="ECO:0000313" key="3">
    <source>
        <dbReference type="EMBL" id="SFF10714.1"/>
    </source>
</evidence>
<accession>A0A1I2FZ86</accession>
<sequence length="312" mass="34043">MNKKKWLSALLIIGVLAIAYFWGGNYAKSPETAIATTPITKVEPILSPSPGSDTMPALSGQQSVTTEKNEPATPDQSQPASEEKPSTSETDIGNDDQTTKPSEESKSSTTPLATVKSSAGETGAGNGAETPPSTKPPAALPEETKDKYQTDPVPSGKPKPVEWQDVEIDKNKSLTVTLSVSAATILNNLDSFNEDKLEVLPKDGIIYKTQKVAFYEGESVFDVLLREMKKNKIHMEFEMTPIYNSNYIEGIHNIYEFDCGELSGWMYKVNGWFPSYGASRYALQDGDVVEWVYTCDLGRDVGGYNEDAGDKS</sequence>
<dbReference type="OrthoDB" id="2356646at2"/>
<proteinExistence type="predicted"/>
<dbReference type="Pfam" id="PF14478">
    <property type="entry name" value="DUF4430"/>
    <property type="match status" value="1"/>
</dbReference>
<name>A0A1I2FZ86_9BACL</name>
<dbReference type="Proteomes" id="UP000198855">
    <property type="component" value="Unassembled WGS sequence"/>
</dbReference>
<dbReference type="EMBL" id="FOMT01000005">
    <property type="protein sequence ID" value="SFF10714.1"/>
    <property type="molecule type" value="Genomic_DNA"/>
</dbReference>
<feature type="region of interest" description="Disordered" evidence="1">
    <location>
        <begin position="44"/>
        <end position="163"/>
    </location>
</feature>
<dbReference type="RefSeq" id="WP_091189261.1">
    <property type="nucleotide sequence ID" value="NZ_FOMT01000005.1"/>
</dbReference>
<organism evidence="3 4">
    <name type="scientific">Paenibacillus catalpae</name>
    <dbReference type="NCBI Taxonomy" id="1045775"/>
    <lineage>
        <taxon>Bacteria</taxon>
        <taxon>Bacillati</taxon>
        <taxon>Bacillota</taxon>
        <taxon>Bacilli</taxon>
        <taxon>Bacillales</taxon>
        <taxon>Paenibacillaceae</taxon>
        <taxon>Paenibacillus</taxon>
    </lineage>
</organism>